<dbReference type="PANTHER" id="PTHR46704">
    <property type="entry name" value="CXC DOMAIN-CONTAINING PROTEIN-RELATED"/>
    <property type="match status" value="1"/>
</dbReference>
<accession>A0AAN8JJY2</accession>
<gene>
    <name evidence="1" type="ORF">SNE40_014355</name>
</gene>
<evidence type="ECO:0008006" key="3">
    <source>
        <dbReference type="Google" id="ProtNLM"/>
    </source>
</evidence>
<dbReference type="PANTHER" id="PTHR46704:SF1">
    <property type="entry name" value="TELOMERE LENGTH REGULATION PROTEIN TEL2 HOMOLOG"/>
    <property type="match status" value="1"/>
</dbReference>
<dbReference type="AlphaFoldDB" id="A0AAN8JJY2"/>
<proteinExistence type="predicted"/>
<organism evidence="1 2">
    <name type="scientific">Patella caerulea</name>
    <name type="common">Rayed Mediterranean limpet</name>
    <dbReference type="NCBI Taxonomy" id="87958"/>
    <lineage>
        <taxon>Eukaryota</taxon>
        <taxon>Metazoa</taxon>
        <taxon>Spiralia</taxon>
        <taxon>Lophotrochozoa</taxon>
        <taxon>Mollusca</taxon>
        <taxon>Gastropoda</taxon>
        <taxon>Patellogastropoda</taxon>
        <taxon>Patelloidea</taxon>
        <taxon>Patellidae</taxon>
        <taxon>Patella</taxon>
    </lineage>
</organism>
<evidence type="ECO:0000313" key="1">
    <source>
        <dbReference type="EMBL" id="KAK6175984.1"/>
    </source>
</evidence>
<sequence length="841" mass="95474">MSAVGSVFTIMKGSGIEEALNCIYGPNAIVHIMSGKAIARALRSLFLLDATLSYKLMKIVVSQIDQTSSDPKLSKDDINELSGLLTEFYKKDDSEGMNMDFVLESSALEKLDCFMNKVKIELTMRSRTAKLWLLFQEYVGFIREFVGCERIKFFVGHLDATTNFLNLFAATGHAFYAKSARLYLQKMRDLPNTHPNLYAQYCNENTHAVQRSGHVWNGLWTDLTIEQTLMSRLKGRGGLTHGRGLTESVRHMWIYTMHHFAQFHDAMTSLTGKRHKSSEQHTEFGESRRARDTCDLTKLIAWFDKKDPFDLELTELMSLSTGLTATQQDNINCDEAESVGYQIQIRLDNCTYESASMKRTSKVKTLEDLKPSVKIGGKELKVEEVVLFLRCTALAKRQGKDPEKYFEYEMSAVPSSLFDGPFMRHADKADLANEILEEVKPTPKADTPQTMMIIDGGWLLNKVRWKKSVRYRDVFAQYRKFVREKFGIAVIVFDGYDASTKDHEHKRRLLNAKKRANNITIEVDNEVHEDQSAFFTNVHNKTAFIRELAEMLKTDGHAVTICNADADTVIVQKALNFAKNEQNVTVVANDTDVLIMIIYHWTDEMSDIFFRRETQSKKNIENTYRIRDITIPAAFKQNILFAHAWSGCDTTSHCYGFGKNTINGTLKSDKKAQKLSKLIVTSSIQQTVGDAGCKLFSLMYGEPDVSLTKLRHQRFDSMMAEKNSITLPRIPPTVRAAYYHALRVHLQVVVWLQLNESELNASEWGWKKTPEGYEPIMTDLPAAPESVLNFVRCKCKSPKNQCGTMICSCRKNGLKCVSACGGCHGESCRNSEDVDLEDDDQ</sequence>
<dbReference type="EMBL" id="JAZGQO010000010">
    <property type="protein sequence ID" value="KAK6175984.1"/>
    <property type="molecule type" value="Genomic_DNA"/>
</dbReference>
<keyword evidence="2" id="KW-1185">Reference proteome</keyword>
<dbReference type="SUPFAM" id="SSF88723">
    <property type="entry name" value="PIN domain-like"/>
    <property type="match status" value="1"/>
</dbReference>
<dbReference type="Gene3D" id="3.40.50.1010">
    <property type="entry name" value="5'-nuclease"/>
    <property type="match status" value="1"/>
</dbReference>
<reference evidence="1 2" key="1">
    <citation type="submission" date="2024-01" db="EMBL/GenBank/DDBJ databases">
        <title>The genome of the rayed Mediterranean limpet Patella caerulea (Linnaeus, 1758).</title>
        <authorList>
            <person name="Anh-Thu Weber A."/>
            <person name="Halstead-Nussloch G."/>
        </authorList>
    </citation>
    <scope>NUCLEOTIDE SEQUENCE [LARGE SCALE GENOMIC DNA]</scope>
    <source>
        <strain evidence="1">AATW-2023a</strain>
        <tissue evidence="1">Whole specimen</tissue>
    </source>
</reference>
<dbReference type="InterPro" id="IPR029060">
    <property type="entry name" value="PIN-like_dom_sf"/>
</dbReference>
<comment type="caution">
    <text evidence="1">The sequence shown here is derived from an EMBL/GenBank/DDBJ whole genome shotgun (WGS) entry which is preliminary data.</text>
</comment>
<evidence type="ECO:0000313" key="2">
    <source>
        <dbReference type="Proteomes" id="UP001347796"/>
    </source>
</evidence>
<name>A0AAN8JJY2_PATCE</name>
<protein>
    <recommendedName>
        <fullName evidence="3">Tesmin/TSO1-like CXC domain-containing protein</fullName>
    </recommendedName>
</protein>
<dbReference type="Proteomes" id="UP001347796">
    <property type="component" value="Unassembled WGS sequence"/>
</dbReference>